<proteinExistence type="inferred from homology"/>
<dbReference type="PANTHER" id="PTHR42877">
    <property type="entry name" value="L-ORNITHINE N(5)-MONOOXYGENASE-RELATED"/>
    <property type="match status" value="1"/>
</dbReference>
<organism evidence="6 7">
    <name type="scientific">Aspergillus keveii</name>
    <dbReference type="NCBI Taxonomy" id="714993"/>
    <lineage>
        <taxon>Eukaryota</taxon>
        <taxon>Fungi</taxon>
        <taxon>Dikarya</taxon>
        <taxon>Ascomycota</taxon>
        <taxon>Pezizomycotina</taxon>
        <taxon>Eurotiomycetes</taxon>
        <taxon>Eurotiomycetidae</taxon>
        <taxon>Eurotiales</taxon>
        <taxon>Aspergillaceae</taxon>
        <taxon>Aspergillus</taxon>
        <taxon>Aspergillus subgen. Nidulantes</taxon>
    </lineage>
</organism>
<dbReference type="PANTHER" id="PTHR42877:SF7">
    <property type="entry name" value="FLAVIN-BINDING MONOOXYGENASE-RELATED"/>
    <property type="match status" value="1"/>
</dbReference>
<name>A0ABR4GK18_9EURO</name>
<accession>A0ABR4GK18</accession>
<keyword evidence="7" id="KW-1185">Reference proteome</keyword>
<evidence type="ECO:0000313" key="6">
    <source>
        <dbReference type="EMBL" id="KAL2798855.1"/>
    </source>
</evidence>
<protein>
    <submittedName>
        <fullName evidence="6">Flavin-binding monooxygenase</fullName>
    </submittedName>
</protein>
<dbReference type="SUPFAM" id="SSF51905">
    <property type="entry name" value="FAD/NAD(P)-binding domain"/>
    <property type="match status" value="2"/>
</dbReference>
<keyword evidence="5" id="KW-0560">Oxidoreductase</keyword>
<dbReference type="InterPro" id="IPR020946">
    <property type="entry name" value="Flavin_mOase-like"/>
</dbReference>
<dbReference type="PROSITE" id="PS51257">
    <property type="entry name" value="PROKAR_LIPOPROTEIN"/>
    <property type="match status" value="1"/>
</dbReference>
<gene>
    <name evidence="6" type="ORF">BJX66DRAFT_346150</name>
</gene>
<comment type="cofactor">
    <cofactor evidence="1">
        <name>FAD</name>
        <dbReference type="ChEBI" id="CHEBI:57692"/>
    </cofactor>
</comment>
<comment type="similarity">
    <text evidence="2">Belongs to the FAD-binding monooxygenase family.</text>
</comment>
<evidence type="ECO:0000256" key="4">
    <source>
        <dbReference type="ARBA" id="ARBA00022827"/>
    </source>
</evidence>
<keyword evidence="3" id="KW-0285">Flavoprotein</keyword>
<dbReference type="Pfam" id="PF00743">
    <property type="entry name" value="FMO-like"/>
    <property type="match status" value="1"/>
</dbReference>
<comment type="caution">
    <text evidence="6">The sequence shown here is derived from an EMBL/GenBank/DDBJ whole genome shotgun (WGS) entry which is preliminary data.</text>
</comment>
<evidence type="ECO:0000256" key="5">
    <source>
        <dbReference type="ARBA" id="ARBA00023002"/>
    </source>
</evidence>
<dbReference type="InterPro" id="IPR036188">
    <property type="entry name" value="FAD/NAD-bd_sf"/>
</dbReference>
<evidence type="ECO:0000256" key="2">
    <source>
        <dbReference type="ARBA" id="ARBA00010139"/>
    </source>
</evidence>
<dbReference type="Gene3D" id="3.50.50.60">
    <property type="entry name" value="FAD/NAD(P)-binding domain"/>
    <property type="match status" value="2"/>
</dbReference>
<keyword evidence="4" id="KW-0274">FAD</keyword>
<dbReference type="InterPro" id="IPR051209">
    <property type="entry name" value="FAD-bind_Monooxygenase_sf"/>
</dbReference>
<dbReference type="GO" id="GO:0004497">
    <property type="term" value="F:monooxygenase activity"/>
    <property type="evidence" value="ECO:0007669"/>
    <property type="project" value="UniProtKB-KW"/>
</dbReference>
<evidence type="ECO:0000256" key="3">
    <source>
        <dbReference type="ARBA" id="ARBA00022630"/>
    </source>
</evidence>
<evidence type="ECO:0000313" key="7">
    <source>
        <dbReference type="Proteomes" id="UP001610563"/>
    </source>
</evidence>
<keyword evidence="6" id="KW-0503">Monooxygenase</keyword>
<evidence type="ECO:0000256" key="1">
    <source>
        <dbReference type="ARBA" id="ARBA00001974"/>
    </source>
</evidence>
<dbReference type="EMBL" id="JBFTWV010000010">
    <property type="protein sequence ID" value="KAL2798855.1"/>
    <property type="molecule type" value="Genomic_DNA"/>
</dbReference>
<reference evidence="6 7" key="1">
    <citation type="submission" date="2024-07" db="EMBL/GenBank/DDBJ databases">
        <title>Section-level genome sequencing and comparative genomics of Aspergillus sections Usti and Cavernicolus.</title>
        <authorList>
            <consortium name="Lawrence Berkeley National Laboratory"/>
            <person name="Nybo J.L."/>
            <person name="Vesth T.C."/>
            <person name="Theobald S."/>
            <person name="Frisvad J.C."/>
            <person name="Larsen T.O."/>
            <person name="Kjaerboelling I."/>
            <person name="Rothschild-Mancinelli K."/>
            <person name="Lyhne E.K."/>
            <person name="Kogle M.E."/>
            <person name="Barry K."/>
            <person name="Clum A."/>
            <person name="Na H."/>
            <person name="Ledsgaard L."/>
            <person name="Lin J."/>
            <person name="Lipzen A."/>
            <person name="Kuo A."/>
            <person name="Riley R."/>
            <person name="Mondo S."/>
            <person name="Labutti K."/>
            <person name="Haridas S."/>
            <person name="Pangalinan J."/>
            <person name="Salamov A.A."/>
            <person name="Simmons B.A."/>
            <person name="Magnuson J.K."/>
            <person name="Chen J."/>
            <person name="Drula E."/>
            <person name="Henrissat B."/>
            <person name="Wiebenga A."/>
            <person name="Lubbers R.J."/>
            <person name="Gomes A.C."/>
            <person name="Makela M.R."/>
            <person name="Stajich J."/>
            <person name="Grigoriev I.V."/>
            <person name="Mortensen U.H."/>
            <person name="De Vries R.P."/>
            <person name="Baker S.E."/>
            <person name="Andersen M.R."/>
        </authorList>
    </citation>
    <scope>NUCLEOTIDE SEQUENCE [LARGE SCALE GENOMIC DNA]</scope>
    <source>
        <strain evidence="6 7">CBS 209.92</strain>
    </source>
</reference>
<sequence>MESKISERAIDDVRPLKVIYIGAGVSGILACIQFPKHVPGLELVVYEKNEEVGGTWFENRYPGCACDIPAHAYQLSFESSTDWSSFYAEAPEILRYWQRVADKYNVRRFMKFRHQCTEARWDEETAKWHVTLLDLASGQVVRDVGDVLMTGVGALNRWEWPEIPGLHDFQGKLMHSADWDAAFDPEGKSVAVIGAGSSGIQIVPALLPSVASMDHYVRGRTWISPSLASEFVKARNNGVDGNFSYTDEERAAWKHDRESYISYRKSIETEFQGLCMAFYREFPQQVAMRELFAEEMRRRLQGRPDLVAEMIPDFAPLCKRLTPGPGYLESLVSPKVNVVRSKITAVNATGIITDDGVHRPVDAIVCATGFRSFQGSFPVYGRGGRSMQEHLGSRPRTYLSICTDGFPNFFQTLGPNSGLGAGNLVMAIESATLYVARVLRKLATENVKTIEPRARHVDSFTRFCDEYHARTVYTDKCASWYKAGRTAAEKERGAVIGVWPGSGVHLIKAFQEVRWEDFEMETVDGNDFGWFGNGLSGADRTSDPEGLSWYLNDTNFLHENQS</sequence>
<dbReference type="Proteomes" id="UP001610563">
    <property type="component" value="Unassembled WGS sequence"/>
</dbReference>